<accession>A0A1C9CAY8</accession>
<evidence type="ECO:0000256" key="1">
    <source>
        <dbReference type="ARBA" id="ARBA00009846"/>
    </source>
</evidence>
<feature type="transmembrane region" description="Helical" evidence="3">
    <location>
        <begin position="28"/>
        <end position="49"/>
    </location>
</feature>
<geneLocation type="plastid" evidence="4"/>
<evidence type="ECO:0000256" key="3">
    <source>
        <dbReference type="SAM" id="Phobius"/>
    </source>
</evidence>
<dbReference type="RefSeq" id="YP_009293872.1">
    <property type="nucleotide sequence ID" value="NC_031145.1"/>
</dbReference>
<name>A0A1C9CAY8_9FLOR</name>
<dbReference type="PANTHER" id="PTHR33787">
    <property type="match status" value="1"/>
</dbReference>
<dbReference type="InterPro" id="IPR007572">
    <property type="entry name" value="Uncharacterised_Ycf20"/>
</dbReference>
<keyword evidence="3" id="KW-0812">Transmembrane</keyword>
<dbReference type="PANTHER" id="PTHR33787:SF5">
    <property type="entry name" value="YCF20-LIKE PROTEIN"/>
    <property type="match status" value="1"/>
</dbReference>
<comment type="similarity">
    <text evidence="1">Belongs to the ycf20 family.</text>
</comment>
<gene>
    <name evidence="4" type="primary">ycf20</name>
    <name evidence="4" type="ORF">Ahnf_075</name>
</gene>
<protein>
    <recommendedName>
        <fullName evidence="2">Uncharacterized protein ycf20</fullName>
    </recommendedName>
</protein>
<keyword evidence="3" id="KW-0472">Membrane</keyword>
<sequence>MVKTNIQFLIRFISESFKSALSSQLNNLSTQLISLLLGFFIATAISTMPAQTGDWGIIAAAIIVTINEIISKLTYQNKSTSKRYGYTILLYKSLNSIKIGIIYGLFVDAFKLGS</sequence>
<dbReference type="GeneID" id="29069739"/>
<dbReference type="AlphaFoldDB" id="A0A1C9CAY8"/>
<feature type="transmembrane region" description="Helical" evidence="3">
    <location>
        <begin position="55"/>
        <end position="75"/>
    </location>
</feature>
<reference evidence="4" key="1">
    <citation type="journal article" date="2016" name="BMC Biol.">
        <title>Parallel evolution of highly conserved plastid genome architecture in red seaweeds and seed plants.</title>
        <authorList>
            <person name="Lee J."/>
            <person name="Cho C.H."/>
            <person name="Park S.I."/>
            <person name="Choi J.W."/>
            <person name="Song H.S."/>
            <person name="West J.A."/>
            <person name="Bhattacharya D."/>
            <person name="Yoon H.S."/>
        </authorList>
    </citation>
    <scope>NUCLEOTIDE SEQUENCE</scope>
</reference>
<keyword evidence="4" id="KW-0934">Plastid</keyword>
<evidence type="ECO:0000313" key="4">
    <source>
        <dbReference type="EMBL" id="AOM65560.1"/>
    </source>
</evidence>
<organism evidence="4">
    <name type="scientific">Ahnfeltia plicata</name>
    <dbReference type="NCBI Taxonomy" id="28023"/>
    <lineage>
        <taxon>Eukaryota</taxon>
        <taxon>Rhodophyta</taxon>
        <taxon>Florideophyceae</taxon>
        <taxon>Ahnfeltiophycidae</taxon>
        <taxon>Ahnfeltiales</taxon>
        <taxon>Ahnfeltiaceae</taxon>
        <taxon>Ahnfeltia</taxon>
    </lineage>
</organism>
<dbReference type="Pfam" id="PF04483">
    <property type="entry name" value="DUF565"/>
    <property type="match status" value="1"/>
</dbReference>
<evidence type="ECO:0000256" key="2">
    <source>
        <dbReference type="ARBA" id="ARBA00021534"/>
    </source>
</evidence>
<keyword evidence="3" id="KW-1133">Transmembrane helix</keyword>
<dbReference type="EMBL" id="KX284715">
    <property type="protein sequence ID" value="AOM65560.1"/>
    <property type="molecule type" value="Genomic_DNA"/>
</dbReference>
<proteinExistence type="inferred from homology"/>